<keyword evidence="5 6" id="KW-0472">Membrane</keyword>
<keyword evidence="4 6" id="KW-1133">Transmembrane helix</keyword>
<evidence type="ECO:0000259" key="7">
    <source>
        <dbReference type="Pfam" id="PF09335"/>
    </source>
</evidence>
<feature type="transmembrane region" description="Helical" evidence="6">
    <location>
        <begin position="104"/>
        <end position="127"/>
    </location>
</feature>
<evidence type="ECO:0000256" key="3">
    <source>
        <dbReference type="ARBA" id="ARBA00022692"/>
    </source>
</evidence>
<proteinExistence type="inferred from homology"/>
<keyword evidence="2 6" id="KW-1003">Cell membrane</keyword>
<feature type="transmembrane region" description="Helical" evidence="6">
    <location>
        <begin position="134"/>
        <end position="153"/>
    </location>
</feature>
<dbReference type="Pfam" id="PF09335">
    <property type="entry name" value="VTT_dom"/>
    <property type="match status" value="1"/>
</dbReference>
<feature type="transmembrane region" description="Helical" evidence="6">
    <location>
        <begin position="52"/>
        <end position="74"/>
    </location>
</feature>
<name>A0ABT2QPR0_9STAP</name>
<evidence type="ECO:0000256" key="5">
    <source>
        <dbReference type="ARBA" id="ARBA00023136"/>
    </source>
</evidence>
<accession>A0ABT2QPR0</accession>
<keyword evidence="9" id="KW-1185">Reference proteome</keyword>
<evidence type="ECO:0000256" key="4">
    <source>
        <dbReference type="ARBA" id="ARBA00022989"/>
    </source>
</evidence>
<dbReference type="PANTHER" id="PTHR12677:SF55">
    <property type="entry name" value="UNDECAPRENYL PHOSPHATE TRANSPORTER SAOUHSC_00901-RELATED"/>
    <property type="match status" value="1"/>
</dbReference>
<comment type="subcellular location">
    <subcellularLocation>
        <location evidence="1 6">Cell membrane</location>
        <topology evidence="1 6">Multi-pass membrane protein</topology>
    </subcellularLocation>
</comment>
<organism evidence="8 9">
    <name type="scientific">Staphylococcus marylandisciuri</name>
    <dbReference type="NCBI Taxonomy" id="2981529"/>
    <lineage>
        <taxon>Bacteria</taxon>
        <taxon>Bacillati</taxon>
        <taxon>Bacillota</taxon>
        <taxon>Bacilli</taxon>
        <taxon>Bacillales</taxon>
        <taxon>Staphylococcaceae</taxon>
        <taxon>Staphylococcus</taxon>
    </lineage>
</organism>
<dbReference type="InterPro" id="IPR032816">
    <property type="entry name" value="VTT_dom"/>
</dbReference>
<reference evidence="8 9" key="1">
    <citation type="journal article" date="2023" name="Int. J. Syst. Evol. Microbiol.">
        <title>Streptococcus sciuri sp. nov., Staphylococcus marylandisciuri sp. nov. and Staphylococcus americanisciuri sp. nov., isolated from faeces of eastern grey squirrel (Sciurus carolinensis).</title>
        <authorList>
            <person name="Volokhov D.V."/>
            <person name="Zagorodnyaya T.A."/>
            <person name="Furtak V.A."/>
            <person name="Nattanmai G."/>
            <person name="Randall L."/>
            <person name="Jose S."/>
            <person name="Gao Y."/>
            <person name="Eisenberg T."/>
            <person name="Delmonte P."/>
            <person name="Blom J."/>
            <person name="Mitchell K.K."/>
        </authorList>
    </citation>
    <scope>NUCLEOTIDE SEQUENCE [LARGE SCALE GENOMIC DNA]</scope>
    <source>
        <strain evidence="8 9">SQ8-PEA</strain>
    </source>
</reference>
<evidence type="ECO:0000313" key="9">
    <source>
        <dbReference type="Proteomes" id="UP001209553"/>
    </source>
</evidence>
<sequence length="194" mass="22637">MAEAEFQSWFEYFRELGFIGYLFGFLLPFVEAFVPILPLVLFIILNVNTFGLVAGVLISWASTVCGCYVVFLILRSLAHHTFLHKYKNRRSVQRLISFIDRQGVMPIFILMCFPFTPSALVNIVVSLSHIRRHIYLGVLIFSKMIMVAMVGWLGKDITTYFQNPWRLIVVILVFLAVWMIGKYVERHFMHTYKE</sequence>
<evidence type="ECO:0000256" key="1">
    <source>
        <dbReference type="ARBA" id="ARBA00004651"/>
    </source>
</evidence>
<gene>
    <name evidence="8" type="ORF">N9R04_04425</name>
</gene>
<feature type="transmembrane region" description="Helical" evidence="6">
    <location>
        <begin position="165"/>
        <end position="184"/>
    </location>
</feature>
<protein>
    <recommendedName>
        <fullName evidence="6">TVP38/TMEM64 family membrane protein</fullName>
    </recommendedName>
</protein>
<evidence type="ECO:0000256" key="6">
    <source>
        <dbReference type="RuleBase" id="RU366058"/>
    </source>
</evidence>
<evidence type="ECO:0000313" key="8">
    <source>
        <dbReference type="EMBL" id="MCU5745966.1"/>
    </source>
</evidence>
<dbReference type="InterPro" id="IPR015414">
    <property type="entry name" value="TMEM64"/>
</dbReference>
<comment type="caution">
    <text evidence="8">The sequence shown here is derived from an EMBL/GenBank/DDBJ whole genome shotgun (WGS) entry which is preliminary data.</text>
</comment>
<feature type="domain" description="VTT" evidence="7">
    <location>
        <begin position="38"/>
        <end position="150"/>
    </location>
</feature>
<keyword evidence="3 6" id="KW-0812">Transmembrane</keyword>
<evidence type="ECO:0000256" key="2">
    <source>
        <dbReference type="ARBA" id="ARBA00022475"/>
    </source>
</evidence>
<dbReference type="EMBL" id="JAOPKZ010000006">
    <property type="protein sequence ID" value="MCU5745966.1"/>
    <property type="molecule type" value="Genomic_DNA"/>
</dbReference>
<dbReference type="PANTHER" id="PTHR12677">
    <property type="entry name" value="GOLGI APPARATUS MEMBRANE PROTEIN TVP38-RELATED"/>
    <property type="match status" value="1"/>
</dbReference>
<comment type="similarity">
    <text evidence="6">Belongs to the TVP38/TMEM64 family.</text>
</comment>
<dbReference type="Proteomes" id="UP001209553">
    <property type="component" value="Unassembled WGS sequence"/>
</dbReference>
<feature type="transmembrane region" description="Helical" evidence="6">
    <location>
        <begin position="18"/>
        <end position="45"/>
    </location>
</feature>